<dbReference type="OrthoDB" id="5835829at2759"/>
<proteinExistence type="inferred from homology"/>
<dbReference type="SUPFAM" id="SSF53756">
    <property type="entry name" value="UDP-Glycosyltransferase/glycogen phosphorylase"/>
    <property type="match status" value="1"/>
</dbReference>
<sequence length="206" mass="22994">MEKSEIQSDISDSMAKQEAKHTGNMEKTSILCHPNVETGRRGKPFRGEFSKWSDDGNGSEVGLPVGIVNTIAKPFLAEFTPMEQLIQTALFPTCSSLELSIESCQLPNHLDKNEVDEKDRSDYGFKEIIGEKNKKMFIIQGWAPQLLILKDGAIGGFLTHCGWNSVLESLAVALQPNLSLEFVILRLSQPLCNPFCGINTNKRRRR</sequence>
<feature type="compositionally biased region" description="Basic and acidic residues" evidence="2">
    <location>
        <begin position="15"/>
        <end position="24"/>
    </location>
</feature>
<comment type="caution">
    <text evidence="3">The sequence shown here is derived from an EMBL/GenBank/DDBJ whole genome shotgun (WGS) entry which is preliminary data.</text>
</comment>
<dbReference type="EMBL" id="JACXVP010000007">
    <property type="protein sequence ID" value="KAG5596332.1"/>
    <property type="molecule type" value="Genomic_DNA"/>
</dbReference>
<gene>
    <name evidence="3" type="ORF">H5410_037564</name>
</gene>
<dbReference type="PANTHER" id="PTHR48047:SF64">
    <property type="entry name" value="UDP-GLYCOSYLTRANSFERASES DOMAIN-CONTAINING PROTEIN"/>
    <property type="match status" value="1"/>
</dbReference>
<evidence type="ECO:0000256" key="2">
    <source>
        <dbReference type="SAM" id="MobiDB-lite"/>
    </source>
</evidence>
<dbReference type="PANTHER" id="PTHR48047">
    <property type="entry name" value="GLYCOSYLTRANSFERASE"/>
    <property type="match status" value="1"/>
</dbReference>
<evidence type="ECO:0000256" key="1">
    <source>
        <dbReference type="ARBA" id="ARBA00009995"/>
    </source>
</evidence>
<organism evidence="3 4">
    <name type="scientific">Solanum commersonii</name>
    <name type="common">Commerson's wild potato</name>
    <name type="synonym">Commerson's nightshade</name>
    <dbReference type="NCBI Taxonomy" id="4109"/>
    <lineage>
        <taxon>Eukaryota</taxon>
        <taxon>Viridiplantae</taxon>
        <taxon>Streptophyta</taxon>
        <taxon>Embryophyta</taxon>
        <taxon>Tracheophyta</taxon>
        <taxon>Spermatophyta</taxon>
        <taxon>Magnoliopsida</taxon>
        <taxon>eudicotyledons</taxon>
        <taxon>Gunneridae</taxon>
        <taxon>Pentapetalae</taxon>
        <taxon>asterids</taxon>
        <taxon>lamiids</taxon>
        <taxon>Solanales</taxon>
        <taxon>Solanaceae</taxon>
        <taxon>Solanoideae</taxon>
        <taxon>Solaneae</taxon>
        <taxon>Solanum</taxon>
    </lineage>
</organism>
<evidence type="ECO:0000313" key="3">
    <source>
        <dbReference type="EMBL" id="KAG5596332.1"/>
    </source>
</evidence>
<name>A0A9J5YAK0_SOLCO</name>
<dbReference type="Gene3D" id="3.40.50.2000">
    <property type="entry name" value="Glycogen Phosphorylase B"/>
    <property type="match status" value="1"/>
</dbReference>
<reference evidence="3 4" key="1">
    <citation type="submission" date="2020-09" db="EMBL/GenBank/DDBJ databases">
        <title>De no assembly of potato wild relative species, Solanum commersonii.</title>
        <authorList>
            <person name="Cho K."/>
        </authorList>
    </citation>
    <scope>NUCLEOTIDE SEQUENCE [LARGE SCALE GENOMIC DNA]</scope>
    <source>
        <strain evidence="3">LZ3.2</strain>
        <tissue evidence="3">Leaf</tissue>
    </source>
</reference>
<feature type="region of interest" description="Disordered" evidence="2">
    <location>
        <begin position="1"/>
        <end position="42"/>
    </location>
</feature>
<keyword evidence="4" id="KW-1185">Reference proteome</keyword>
<evidence type="ECO:0000313" key="4">
    <source>
        <dbReference type="Proteomes" id="UP000824120"/>
    </source>
</evidence>
<dbReference type="Proteomes" id="UP000824120">
    <property type="component" value="Chromosome 7"/>
</dbReference>
<dbReference type="AlphaFoldDB" id="A0A9J5YAK0"/>
<comment type="similarity">
    <text evidence="1">Belongs to the UDP-glycosyltransferase family.</text>
</comment>
<dbReference type="GO" id="GO:0035251">
    <property type="term" value="F:UDP-glucosyltransferase activity"/>
    <property type="evidence" value="ECO:0007669"/>
    <property type="project" value="TreeGrafter"/>
</dbReference>
<protein>
    <submittedName>
        <fullName evidence="3">Uncharacterized protein</fullName>
    </submittedName>
</protein>
<accession>A0A9J5YAK0</accession>